<dbReference type="Gramene" id="OE9A042755T1">
    <property type="protein sequence ID" value="OE9A042755C1"/>
    <property type="gene ID" value="OE9A042755"/>
</dbReference>
<name>A0A8S0STA8_OLEEU</name>
<gene>
    <name evidence="1" type="ORF">OLEA9_A042755</name>
</gene>
<dbReference type="EMBL" id="CACTIH010005518">
    <property type="protein sequence ID" value="CAA2996178.1"/>
    <property type="molecule type" value="Genomic_DNA"/>
</dbReference>
<evidence type="ECO:0000313" key="2">
    <source>
        <dbReference type="Proteomes" id="UP000594638"/>
    </source>
</evidence>
<protein>
    <submittedName>
        <fullName evidence="1">Uncharacterized protein</fullName>
    </submittedName>
</protein>
<dbReference type="Proteomes" id="UP000594638">
    <property type="component" value="Unassembled WGS sequence"/>
</dbReference>
<reference evidence="1 2" key="1">
    <citation type="submission" date="2019-12" db="EMBL/GenBank/DDBJ databases">
        <authorList>
            <person name="Alioto T."/>
            <person name="Alioto T."/>
            <person name="Gomez Garrido J."/>
        </authorList>
    </citation>
    <scope>NUCLEOTIDE SEQUENCE [LARGE SCALE GENOMIC DNA]</scope>
</reference>
<comment type="caution">
    <text evidence="1">The sequence shown here is derived from an EMBL/GenBank/DDBJ whole genome shotgun (WGS) entry which is preliminary data.</text>
</comment>
<organism evidence="1 2">
    <name type="scientific">Olea europaea subsp. europaea</name>
    <dbReference type="NCBI Taxonomy" id="158383"/>
    <lineage>
        <taxon>Eukaryota</taxon>
        <taxon>Viridiplantae</taxon>
        <taxon>Streptophyta</taxon>
        <taxon>Embryophyta</taxon>
        <taxon>Tracheophyta</taxon>
        <taxon>Spermatophyta</taxon>
        <taxon>Magnoliopsida</taxon>
        <taxon>eudicotyledons</taxon>
        <taxon>Gunneridae</taxon>
        <taxon>Pentapetalae</taxon>
        <taxon>asterids</taxon>
        <taxon>lamiids</taxon>
        <taxon>Lamiales</taxon>
        <taxon>Oleaceae</taxon>
        <taxon>Oleeae</taxon>
        <taxon>Olea</taxon>
    </lineage>
</organism>
<accession>A0A8S0STA8</accession>
<keyword evidence="2" id="KW-1185">Reference proteome</keyword>
<evidence type="ECO:0000313" key="1">
    <source>
        <dbReference type="EMBL" id="CAA2996178.1"/>
    </source>
</evidence>
<sequence>MASIMKSIPKVKVLKVNSSGNKNQWEKLDRLSKISVEKPVAMEKPQEKEKLLPKKRKVSEVFGASYSFGSTIACLSPPLPSETIRIAVPTVDLVEEEMKAYEESNKEMEVGCFI</sequence>
<proteinExistence type="predicted"/>
<dbReference type="AlphaFoldDB" id="A0A8S0STA8"/>